<dbReference type="PANTHER" id="PTHR35455:SF1">
    <property type="entry name" value="AGAP005842-PA"/>
    <property type="match status" value="1"/>
</dbReference>
<comment type="caution">
    <text evidence="2">The sequence shown here is derived from an EMBL/GenBank/DDBJ whole genome shotgun (WGS) entry which is preliminary data.</text>
</comment>
<evidence type="ECO:0000256" key="1">
    <source>
        <dbReference type="SAM" id="Phobius"/>
    </source>
</evidence>
<evidence type="ECO:0000313" key="3">
    <source>
        <dbReference type="Proteomes" id="UP001202328"/>
    </source>
</evidence>
<keyword evidence="3" id="KW-1185">Reference proteome</keyword>
<gene>
    <name evidence="2" type="ORF">MKW98_002487</name>
</gene>
<reference evidence="2" key="1">
    <citation type="submission" date="2022-04" db="EMBL/GenBank/DDBJ databases">
        <title>A functionally conserved STORR gene fusion in Papaver species that diverged 16.8 million years ago.</title>
        <authorList>
            <person name="Catania T."/>
        </authorList>
    </citation>
    <scope>NUCLEOTIDE SEQUENCE</scope>
    <source>
        <strain evidence="2">S-188037</strain>
    </source>
</reference>
<accession>A0AAD4XC27</accession>
<dbReference type="EMBL" id="JAJJMB010012161">
    <property type="protein sequence ID" value="KAI3885095.1"/>
    <property type="molecule type" value="Genomic_DNA"/>
</dbReference>
<protein>
    <submittedName>
        <fullName evidence="2">Uncharacterized protein</fullName>
    </submittedName>
</protein>
<evidence type="ECO:0000313" key="2">
    <source>
        <dbReference type="EMBL" id="KAI3885095.1"/>
    </source>
</evidence>
<feature type="transmembrane region" description="Helical" evidence="1">
    <location>
        <begin position="36"/>
        <end position="58"/>
    </location>
</feature>
<keyword evidence="1" id="KW-0812">Transmembrane</keyword>
<dbReference type="Pfam" id="PF16029">
    <property type="entry name" value="DUF4787"/>
    <property type="match status" value="1"/>
</dbReference>
<sequence>MGKPGLVEITAREDIFNQQVISMAKKNPYKSLKNPFFIDSYTLVFLVICFLTFTSTLAKKSPRPITESEVKEKKNVCYADIESGLWGWNCKSSMIDKENCALKCLSPQCYELVYESDPLEEGEKDYARSQEYKFCMHRISMGESLEVIRGSFDV</sequence>
<proteinExistence type="predicted"/>
<keyword evidence="1" id="KW-1133">Transmembrane helix</keyword>
<dbReference type="Proteomes" id="UP001202328">
    <property type="component" value="Unassembled WGS sequence"/>
</dbReference>
<dbReference type="InterPro" id="IPR031985">
    <property type="entry name" value="DUF4787"/>
</dbReference>
<keyword evidence="1" id="KW-0472">Membrane</keyword>
<name>A0AAD4XC27_9MAGN</name>
<dbReference type="PANTHER" id="PTHR35455">
    <property type="entry name" value="UNNAMED PRODUCT"/>
    <property type="match status" value="1"/>
</dbReference>
<organism evidence="2 3">
    <name type="scientific">Papaver atlanticum</name>
    <dbReference type="NCBI Taxonomy" id="357466"/>
    <lineage>
        <taxon>Eukaryota</taxon>
        <taxon>Viridiplantae</taxon>
        <taxon>Streptophyta</taxon>
        <taxon>Embryophyta</taxon>
        <taxon>Tracheophyta</taxon>
        <taxon>Spermatophyta</taxon>
        <taxon>Magnoliopsida</taxon>
        <taxon>Ranunculales</taxon>
        <taxon>Papaveraceae</taxon>
        <taxon>Papaveroideae</taxon>
        <taxon>Papaver</taxon>
    </lineage>
</organism>
<dbReference type="AlphaFoldDB" id="A0AAD4XC27"/>